<accession>A0A975J1E4</accession>
<evidence type="ECO:0000313" key="2">
    <source>
        <dbReference type="Proteomes" id="UP000676169"/>
    </source>
</evidence>
<dbReference type="EMBL" id="CP073100">
    <property type="protein sequence ID" value="QUE52250.1"/>
    <property type="molecule type" value="Genomic_DNA"/>
</dbReference>
<gene>
    <name evidence="1" type="ORF">KBB96_05000</name>
</gene>
<dbReference type="KEGG" id="lamb:KBB96_05000"/>
<organism evidence="1 2">
    <name type="scientific">Luteolibacter ambystomatis</name>
    <dbReference type="NCBI Taxonomy" id="2824561"/>
    <lineage>
        <taxon>Bacteria</taxon>
        <taxon>Pseudomonadati</taxon>
        <taxon>Verrucomicrobiota</taxon>
        <taxon>Verrucomicrobiia</taxon>
        <taxon>Verrucomicrobiales</taxon>
        <taxon>Verrucomicrobiaceae</taxon>
        <taxon>Luteolibacter</taxon>
    </lineage>
</organism>
<name>A0A975J1E4_9BACT</name>
<proteinExistence type="predicted"/>
<dbReference type="RefSeq" id="WP_211633018.1">
    <property type="nucleotide sequence ID" value="NZ_CP073100.1"/>
</dbReference>
<dbReference type="AlphaFoldDB" id="A0A975J1E4"/>
<evidence type="ECO:0000313" key="1">
    <source>
        <dbReference type="EMBL" id="QUE52250.1"/>
    </source>
</evidence>
<protein>
    <submittedName>
        <fullName evidence="1">Uncharacterized protein</fullName>
    </submittedName>
</protein>
<sequence length="256" mass="27728">MAKLGSGPEPKLVYNLFLKGEPDWQAALGQWNPSASYGVVFTHQKPLVTYTASSGASSTCELADVLIVLTDNSSKTRRAVLFQAKIAGGSWPPANKMQWELLTTWPSFDYTPHGASTKVTRLLPFSGRQDPGAQYLTIDTGKASILSTLALKPKPSSASLDEFIYDFLNASSGRGLSWSQSTSKDDWDELIWDLISSMKRVVTTVGGTSNQPRVIGAFLQLVGHARNEGDGGDDEPDKPDEWGIPVLVHIEVGSND</sequence>
<reference evidence="1" key="1">
    <citation type="submission" date="2021-04" db="EMBL/GenBank/DDBJ databases">
        <title>Luteolibacter sp. 32A isolated from the skin of an Anderson's salamander (Ambystoma andersonii).</title>
        <authorList>
            <person name="Spergser J."/>
            <person name="Busse H.-J."/>
        </authorList>
    </citation>
    <scope>NUCLEOTIDE SEQUENCE</scope>
    <source>
        <strain evidence="1">32A</strain>
    </source>
</reference>
<dbReference type="Proteomes" id="UP000676169">
    <property type="component" value="Chromosome"/>
</dbReference>
<keyword evidence="2" id="KW-1185">Reference proteome</keyword>